<keyword evidence="2 9" id="KW-0812">Transmembrane</keyword>
<evidence type="ECO:0000256" key="10">
    <source>
        <dbReference type="SAM" id="SignalP"/>
    </source>
</evidence>
<dbReference type="InterPro" id="IPR013783">
    <property type="entry name" value="Ig-like_fold"/>
</dbReference>
<dbReference type="SUPFAM" id="SSF49265">
    <property type="entry name" value="Fibronectin type III"/>
    <property type="match status" value="3"/>
</dbReference>
<evidence type="ECO:0000259" key="11">
    <source>
        <dbReference type="PROSITE" id="PS50853"/>
    </source>
</evidence>
<evidence type="ECO:0000256" key="4">
    <source>
        <dbReference type="ARBA" id="ARBA00022989"/>
    </source>
</evidence>
<feature type="transmembrane region" description="Helical" evidence="9">
    <location>
        <begin position="350"/>
        <end position="373"/>
    </location>
</feature>
<evidence type="ECO:0000256" key="9">
    <source>
        <dbReference type="SAM" id="Phobius"/>
    </source>
</evidence>
<gene>
    <name evidence="12" type="ORF">NHX12_032943</name>
</gene>
<dbReference type="OrthoDB" id="8608526at2759"/>
<evidence type="ECO:0000313" key="13">
    <source>
        <dbReference type="Proteomes" id="UP001148018"/>
    </source>
</evidence>
<evidence type="ECO:0000256" key="3">
    <source>
        <dbReference type="ARBA" id="ARBA00022729"/>
    </source>
</evidence>
<organism evidence="12 13">
    <name type="scientific">Muraenolepis orangiensis</name>
    <name type="common">Patagonian moray cod</name>
    <dbReference type="NCBI Taxonomy" id="630683"/>
    <lineage>
        <taxon>Eukaryota</taxon>
        <taxon>Metazoa</taxon>
        <taxon>Chordata</taxon>
        <taxon>Craniata</taxon>
        <taxon>Vertebrata</taxon>
        <taxon>Euteleostomi</taxon>
        <taxon>Actinopterygii</taxon>
        <taxon>Neopterygii</taxon>
        <taxon>Teleostei</taxon>
        <taxon>Neoteleostei</taxon>
        <taxon>Acanthomorphata</taxon>
        <taxon>Zeiogadaria</taxon>
        <taxon>Gadariae</taxon>
        <taxon>Gadiformes</taxon>
        <taxon>Muraenolepidoidei</taxon>
        <taxon>Muraenolepididae</taxon>
        <taxon>Muraenolepis</taxon>
    </lineage>
</organism>
<evidence type="ECO:0000256" key="5">
    <source>
        <dbReference type="ARBA" id="ARBA00023136"/>
    </source>
</evidence>
<evidence type="ECO:0000256" key="7">
    <source>
        <dbReference type="ARBA" id="ARBA00023180"/>
    </source>
</evidence>
<dbReference type="InterPro" id="IPR036116">
    <property type="entry name" value="FN3_sf"/>
</dbReference>
<dbReference type="EMBL" id="JANIIK010000048">
    <property type="protein sequence ID" value="KAJ3598980.1"/>
    <property type="molecule type" value="Genomic_DNA"/>
</dbReference>
<reference evidence="12" key="1">
    <citation type="submission" date="2022-07" db="EMBL/GenBank/DDBJ databases">
        <title>Chromosome-level genome of Muraenolepis orangiensis.</title>
        <authorList>
            <person name="Kim J."/>
        </authorList>
    </citation>
    <scope>NUCLEOTIDE SEQUENCE</scope>
    <source>
        <strain evidence="12">KU_S4_2022</strain>
        <tissue evidence="12">Muscle</tissue>
    </source>
</reference>
<evidence type="ECO:0000313" key="12">
    <source>
        <dbReference type="EMBL" id="KAJ3598980.1"/>
    </source>
</evidence>
<evidence type="ECO:0000256" key="6">
    <source>
        <dbReference type="ARBA" id="ARBA00023170"/>
    </source>
</evidence>
<feature type="region of interest" description="Disordered" evidence="8">
    <location>
        <begin position="535"/>
        <end position="567"/>
    </location>
</feature>
<keyword evidence="6" id="KW-0675">Receptor</keyword>
<dbReference type="PANTHER" id="PTHR23037">
    <property type="entry name" value="CYTOKINE RECEPTOR"/>
    <property type="match status" value="1"/>
</dbReference>
<dbReference type="Pfam" id="PF09067">
    <property type="entry name" value="EpoR_lig-bind"/>
    <property type="match status" value="1"/>
</dbReference>
<comment type="caution">
    <text evidence="12">The sequence shown here is derived from an EMBL/GenBank/DDBJ whole genome shotgun (WGS) entry which is preliminary data.</text>
</comment>
<dbReference type="InterPro" id="IPR003961">
    <property type="entry name" value="FN3_dom"/>
</dbReference>
<keyword evidence="13" id="KW-1185">Reference proteome</keyword>
<keyword evidence="7" id="KW-0325">Glycoprotein</keyword>
<dbReference type="GO" id="GO:0009897">
    <property type="term" value="C:external side of plasma membrane"/>
    <property type="evidence" value="ECO:0007669"/>
    <property type="project" value="TreeGrafter"/>
</dbReference>
<dbReference type="GO" id="GO:0004896">
    <property type="term" value="F:cytokine receptor activity"/>
    <property type="evidence" value="ECO:0007669"/>
    <property type="project" value="TreeGrafter"/>
</dbReference>
<keyword evidence="3 10" id="KW-0732">Signal</keyword>
<name>A0A9Q0E1R1_9TELE</name>
<accession>A0A9Q0E1R1</accession>
<dbReference type="CDD" id="cd00063">
    <property type="entry name" value="FN3"/>
    <property type="match status" value="1"/>
</dbReference>
<protein>
    <recommendedName>
        <fullName evidence="11">Fibronectin type-III domain-containing protein</fullName>
    </recommendedName>
</protein>
<evidence type="ECO:0000256" key="2">
    <source>
        <dbReference type="ARBA" id="ARBA00022692"/>
    </source>
</evidence>
<dbReference type="PROSITE" id="PS50853">
    <property type="entry name" value="FN3"/>
    <property type="match status" value="1"/>
</dbReference>
<dbReference type="PANTHER" id="PTHR23037:SF34">
    <property type="entry name" value="THROMBOPOIETIN RECEPTOR ISOFORM X1"/>
    <property type="match status" value="1"/>
</dbReference>
<dbReference type="AlphaFoldDB" id="A0A9Q0E1R1"/>
<keyword evidence="4 9" id="KW-1133">Transmembrane helix</keyword>
<evidence type="ECO:0000256" key="1">
    <source>
        <dbReference type="ARBA" id="ARBA00004479"/>
    </source>
</evidence>
<feature type="signal peptide" evidence="10">
    <location>
        <begin position="1"/>
        <end position="22"/>
    </location>
</feature>
<proteinExistence type="predicted"/>
<sequence>MDLALVWELFLAAVWMQVGCIAEIHDRHGAVTHLSMKDNKTYDFFYKTDKERRCDVGVQRTEDGSFLHICIFPPEDVYLFVPTHLRVLEAGTNTTLYTRHVSVEDQVLLDPPTHVTLHHTGLPGQLQGERKQVETLMSLVPGELLKLQIRINRMKYDLDHTSGHWSHWSQPVAEMVPQSADDISLECYTSDLQNVTCQWDQNIYEDVSYQLFYRLDTTQVVRVKLGLSDSQAPLDRTFYSHPFILNGSVKTAPPGHLQGRVDGGRLCLSWVTPHPALSAHLLYQVHYRNREGGPWLTLSGDMDMETWKCLEGLAGCRYSVQVRARPNGSPYSGEWSDWSLTLSGSIPQDIGALLLLFIPLLMLVLAIVFISLIPRYLSKLQQLLWPPIPNLEKVLQGFLSEINGQIWDPPFTAKQNSEENPASIVEIIYTEDTAAGTENAPRESAPLLIPEGCFSTGEQADRNPDAALEVSQDYVTLSIIDAIPSGQKGNEYVYEHTAECRGGARQAATTPHCSSTATCTSGMDIVNRSYLLTAESSRDRGLEPGPAGPSGGKLYTNMDAPPSDHTP</sequence>
<feature type="chain" id="PRO_5040225304" description="Fibronectin type-III domain-containing protein" evidence="10">
    <location>
        <begin position="23"/>
        <end position="567"/>
    </location>
</feature>
<feature type="domain" description="Fibronectin type-III" evidence="11">
    <location>
        <begin position="253"/>
        <end position="349"/>
    </location>
</feature>
<evidence type="ECO:0000256" key="8">
    <source>
        <dbReference type="SAM" id="MobiDB-lite"/>
    </source>
</evidence>
<comment type="subcellular location">
    <subcellularLocation>
        <location evidence="1">Membrane</location>
        <topology evidence="1">Single-pass type I membrane protein</topology>
    </subcellularLocation>
</comment>
<dbReference type="Proteomes" id="UP001148018">
    <property type="component" value="Unassembled WGS sequence"/>
</dbReference>
<dbReference type="Gene3D" id="2.60.40.10">
    <property type="entry name" value="Immunoglobulins"/>
    <property type="match status" value="3"/>
</dbReference>
<keyword evidence="5 9" id="KW-0472">Membrane</keyword>
<dbReference type="InterPro" id="IPR015152">
    <property type="entry name" value="Growth/epo_recpt_lig-bind"/>
</dbReference>